<evidence type="ECO:0000256" key="2">
    <source>
        <dbReference type="SAM" id="MobiDB-lite"/>
    </source>
</evidence>
<evidence type="ECO:0000256" key="1">
    <source>
        <dbReference type="ARBA" id="ARBA00023267"/>
    </source>
</evidence>
<reference evidence="6" key="1">
    <citation type="submission" date="2015-12" db="EMBL/GenBank/DDBJ databases">
        <authorList>
            <person name="Lodha T.D."/>
            <person name="Chintalapati S."/>
            <person name="Chintalapati V.R."/>
            <person name="Sravanthi T."/>
        </authorList>
    </citation>
    <scope>NUCLEOTIDE SEQUENCE [LARGE SCALE GENOMIC DNA]</scope>
    <source>
        <strain evidence="6">JC133</strain>
    </source>
</reference>
<dbReference type="InterPro" id="IPR000089">
    <property type="entry name" value="Biotin_lipoyl"/>
</dbReference>
<dbReference type="PANTHER" id="PTHR45266:SF3">
    <property type="entry name" value="OXALOACETATE DECARBOXYLASE ALPHA CHAIN"/>
    <property type="match status" value="1"/>
</dbReference>
<dbReference type="EMBL" id="LPWH01000050">
    <property type="protein sequence ID" value="POR04006.1"/>
    <property type="molecule type" value="Genomic_DNA"/>
</dbReference>
<protein>
    <recommendedName>
        <fullName evidence="3">Lipoyl-binding domain-containing protein</fullName>
    </recommendedName>
</protein>
<feature type="region of interest" description="Disordered" evidence="2">
    <location>
        <begin position="55"/>
        <end position="82"/>
    </location>
</feature>
<organism evidence="4 6">
    <name type="scientific">Alkalispirochaeta sphaeroplastigenens</name>
    <dbReference type="NCBI Taxonomy" id="1187066"/>
    <lineage>
        <taxon>Bacteria</taxon>
        <taxon>Pseudomonadati</taxon>
        <taxon>Spirochaetota</taxon>
        <taxon>Spirochaetia</taxon>
        <taxon>Spirochaetales</taxon>
        <taxon>Spirochaetaceae</taxon>
        <taxon>Alkalispirochaeta</taxon>
    </lineage>
</organism>
<dbReference type="Pfam" id="PF00364">
    <property type="entry name" value="Biotin_lipoyl"/>
    <property type="match status" value="1"/>
</dbReference>
<dbReference type="FunFam" id="2.40.50.100:FF:000003">
    <property type="entry name" value="Acetyl-CoA carboxylase biotin carboxyl carrier protein"/>
    <property type="match status" value="1"/>
</dbReference>
<dbReference type="AlphaFoldDB" id="A0A2S4JNM7"/>
<dbReference type="InterPro" id="IPR050709">
    <property type="entry name" value="Biotin_Carboxyl_Carrier/Decarb"/>
</dbReference>
<dbReference type="PROSITE" id="PS50968">
    <property type="entry name" value="BIOTINYL_LIPOYL"/>
    <property type="match status" value="1"/>
</dbReference>
<dbReference type="CDD" id="cd06850">
    <property type="entry name" value="biotinyl_domain"/>
    <property type="match status" value="1"/>
</dbReference>
<dbReference type="SUPFAM" id="SSF51230">
    <property type="entry name" value="Single hybrid motif"/>
    <property type="match status" value="1"/>
</dbReference>
<dbReference type="InterPro" id="IPR011053">
    <property type="entry name" value="Single_hybrid_motif"/>
</dbReference>
<accession>A0A2S4JNM7</accession>
<evidence type="ECO:0000313" key="6">
    <source>
        <dbReference type="Proteomes" id="UP000237350"/>
    </source>
</evidence>
<feature type="non-terminal residue" evidence="4">
    <location>
        <position position="1"/>
    </location>
</feature>
<sequence>AMKREIVVKVNGEEVTVQASREGSSIRVEQGQESYLIEVVSEQVLGAQVVPPVASAPAGGGRAAPRAAAPAAGAAPTPGGAGAVPSPMTGVIDKVVVSEGAVVNEGDPVVVLEAMKMYIDVTAPSSGTVTGISVKSGDSVKEGQALLTIG</sequence>
<keyword evidence="1" id="KW-0092">Biotin</keyword>
<comment type="caution">
    <text evidence="4">The sequence shown here is derived from an EMBL/GenBank/DDBJ whole genome shotgun (WGS) entry which is preliminary data.</text>
</comment>
<name>A0A2S4JNM7_9SPIO</name>
<dbReference type="Proteomes" id="UP000237350">
    <property type="component" value="Unassembled WGS sequence"/>
</dbReference>
<evidence type="ECO:0000259" key="3">
    <source>
        <dbReference type="PROSITE" id="PS50968"/>
    </source>
</evidence>
<evidence type="ECO:0000313" key="4">
    <source>
        <dbReference type="EMBL" id="POR01126.1"/>
    </source>
</evidence>
<dbReference type="Gene3D" id="2.40.50.100">
    <property type="match status" value="1"/>
</dbReference>
<evidence type="ECO:0000313" key="5">
    <source>
        <dbReference type="EMBL" id="POR04006.1"/>
    </source>
</evidence>
<dbReference type="PROSITE" id="PS00188">
    <property type="entry name" value="BIOTIN"/>
    <property type="match status" value="1"/>
</dbReference>
<gene>
    <name evidence="5" type="ORF">AU468_04110</name>
    <name evidence="4" type="ORF">AU468_08745</name>
</gene>
<dbReference type="PANTHER" id="PTHR45266">
    <property type="entry name" value="OXALOACETATE DECARBOXYLASE ALPHA CHAIN"/>
    <property type="match status" value="1"/>
</dbReference>
<reference evidence="4" key="2">
    <citation type="submission" date="2015-12" db="EMBL/GenBank/DDBJ databases">
        <authorList>
            <person name="Shamseldin A."/>
            <person name="Moawad H."/>
            <person name="Abd El-Rahim W.M."/>
            <person name="Sadowsky M.J."/>
        </authorList>
    </citation>
    <scope>NUCLEOTIDE SEQUENCE [LARGE SCALE GENOMIC DNA]</scope>
    <source>
        <strain evidence="4">JC133</strain>
    </source>
</reference>
<dbReference type="RefSeq" id="WP_219812040.1">
    <property type="nucleotide sequence ID" value="NZ_LPWH01000050.1"/>
</dbReference>
<feature type="domain" description="Lipoyl-binding" evidence="3">
    <location>
        <begin position="72"/>
        <end position="150"/>
    </location>
</feature>
<proteinExistence type="predicted"/>
<dbReference type="InterPro" id="IPR001882">
    <property type="entry name" value="Biotin_BS"/>
</dbReference>
<dbReference type="EMBL" id="LPWH01000069">
    <property type="protein sequence ID" value="POR01126.1"/>
    <property type="molecule type" value="Genomic_DNA"/>
</dbReference>
<keyword evidence="6" id="KW-1185">Reference proteome</keyword>